<gene>
    <name evidence="8" type="ORF">SAMN05444406_101181</name>
</gene>
<dbReference type="GO" id="GO:0005886">
    <property type="term" value="C:plasma membrane"/>
    <property type="evidence" value="ECO:0007669"/>
    <property type="project" value="UniProtKB-SubCell"/>
</dbReference>
<reference evidence="8 9" key="1">
    <citation type="submission" date="2016-10" db="EMBL/GenBank/DDBJ databases">
        <authorList>
            <person name="de Groot N.N."/>
        </authorList>
    </citation>
    <scope>NUCLEOTIDE SEQUENCE [LARGE SCALE GENOMIC DNA]</scope>
    <source>
        <strain evidence="8 9">DSM 20678</strain>
    </source>
</reference>
<dbReference type="InterPro" id="IPR027417">
    <property type="entry name" value="P-loop_NTPase"/>
</dbReference>
<dbReference type="AlphaFoldDB" id="A0A1I5S036"/>
<dbReference type="Pfam" id="PF00005">
    <property type="entry name" value="ABC_tran"/>
    <property type="match status" value="1"/>
</dbReference>
<protein>
    <submittedName>
        <fullName evidence="8">Putative ABC transport system ATP-binding protein</fullName>
    </submittedName>
</protein>
<dbReference type="GO" id="GO:0016887">
    <property type="term" value="F:ATP hydrolysis activity"/>
    <property type="evidence" value="ECO:0007669"/>
    <property type="project" value="InterPro"/>
</dbReference>
<proteinExistence type="predicted"/>
<evidence type="ECO:0000256" key="6">
    <source>
        <dbReference type="ARBA" id="ARBA00023136"/>
    </source>
</evidence>
<name>A0A1I5S036_9FIRM</name>
<keyword evidence="9" id="KW-1185">Reference proteome</keyword>
<dbReference type="RefSeq" id="WP_025746728.1">
    <property type="nucleotide sequence ID" value="NZ_FOXR01000001.1"/>
</dbReference>
<sequence>MLELKGVTKIFNAGTVNENVVLRDINLKVDEGDFISIIGSNGAGKSTLLNVIAGVYPVDRGTILLDGRDITRVPEHERARFIGRVFQDPMKGTAPSMTIEENLAIAYCRNARRTLKWGLNNKLREEFRQKLAETGLGLENRLNYKVKLLSGGQRQALTLIIATMVKPKLLLLDEHTAALDPSTARLINNLTEKVVLQKGITTLMITHNMEHAIKMGNRLIMMDKGQIILDIKGSDKTSLTVNELVGMFEQAAQRKFDEDRIMLGARS</sequence>
<dbReference type="SMART" id="SM00382">
    <property type="entry name" value="AAA"/>
    <property type="match status" value="1"/>
</dbReference>
<keyword evidence="2" id="KW-0813">Transport</keyword>
<keyword evidence="6" id="KW-0472">Membrane</keyword>
<organism evidence="8 9">
    <name type="scientific">Caldicoprobacter faecalis</name>
    <dbReference type="NCBI Taxonomy" id="937334"/>
    <lineage>
        <taxon>Bacteria</taxon>
        <taxon>Bacillati</taxon>
        <taxon>Bacillota</taxon>
        <taxon>Clostridia</taxon>
        <taxon>Caldicoprobacterales</taxon>
        <taxon>Caldicoprobacteraceae</taxon>
        <taxon>Caldicoprobacter</taxon>
    </lineage>
</organism>
<dbReference type="Proteomes" id="UP000198577">
    <property type="component" value="Unassembled WGS sequence"/>
</dbReference>
<dbReference type="Gene3D" id="3.40.50.300">
    <property type="entry name" value="P-loop containing nucleotide triphosphate hydrolases"/>
    <property type="match status" value="1"/>
</dbReference>
<dbReference type="SUPFAM" id="SSF52540">
    <property type="entry name" value="P-loop containing nucleoside triphosphate hydrolases"/>
    <property type="match status" value="1"/>
</dbReference>
<keyword evidence="5 8" id="KW-0067">ATP-binding</keyword>
<dbReference type="InterPro" id="IPR050166">
    <property type="entry name" value="ABC_transporter_ATP-bind"/>
</dbReference>
<dbReference type="InterPro" id="IPR003439">
    <property type="entry name" value="ABC_transporter-like_ATP-bd"/>
</dbReference>
<dbReference type="EMBL" id="FOXR01000001">
    <property type="protein sequence ID" value="SFP63901.1"/>
    <property type="molecule type" value="Genomic_DNA"/>
</dbReference>
<feature type="domain" description="ABC transporter" evidence="7">
    <location>
        <begin position="2"/>
        <end position="249"/>
    </location>
</feature>
<dbReference type="OrthoDB" id="9776369at2"/>
<evidence type="ECO:0000256" key="4">
    <source>
        <dbReference type="ARBA" id="ARBA00022741"/>
    </source>
</evidence>
<dbReference type="PROSITE" id="PS50893">
    <property type="entry name" value="ABC_TRANSPORTER_2"/>
    <property type="match status" value="1"/>
</dbReference>
<evidence type="ECO:0000313" key="8">
    <source>
        <dbReference type="EMBL" id="SFP63901.1"/>
    </source>
</evidence>
<dbReference type="PANTHER" id="PTHR42788">
    <property type="entry name" value="TAURINE IMPORT ATP-BINDING PROTEIN-RELATED"/>
    <property type="match status" value="1"/>
</dbReference>
<dbReference type="STRING" id="937334.SAMN05444406_101181"/>
<evidence type="ECO:0000256" key="5">
    <source>
        <dbReference type="ARBA" id="ARBA00022840"/>
    </source>
</evidence>
<keyword evidence="4" id="KW-0547">Nucleotide-binding</keyword>
<dbReference type="InterPro" id="IPR017871">
    <property type="entry name" value="ABC_transporter-like_CS"/>
</dbReference>
<evidence type="ECO:0000256" key="3">
    <source>
        <dbReference type="ARBA" id="ARBA00022475"/>
    </source>
</evidence>
<comment type="subcellular location">
    <subcellularLocation>
        <location evidence="1">Cell membrane</location>
        <topology evidence="1">Peripheral membrane protein</topology>
    </subcellularLocation>
</comment>
<evidence type="ECO:0000256" key="1">
    <source>
        <dbReference type="ARBA" id="ARBA00004202"/>
    </source>
</evidence>
<dbReference type="GO" id="GO:0005524">
    <property type="term" value="F:ATP binding"/>
    <property type="evidence" value="ECO:0007669"/>
    <property type="project" value="UniProtKB-KW"/>
</dbReference>
<accession>A0A1I5S036</accession>
<evidence type="ECO:0000256" key="2">
    <source>
        <dbReference type="ARBA" id="ARBA00022448"/>
    </source>
</evidence>
<keyword evidence="3" id="KW-1003">Cell membrane</keyword>
<dbReference type="InterPro" id="IPR003593">
    <property type="entry name" value="AAA+_ATPase"/>
</dbReference>
<evidence type="ECO:0000313" key="9">
    <source>
        <dbReference type="Proteomes" id="UP000198577"/>
    </source>
</evidence>
<evidence type="ECO:0000259" key="7">
    <source>
        <dbReference type="PROSITE" id="PS50893"/>
    </source>
</evidence>
<dbReference type="PROSITE" id="PS00211">
    <property type="entry name" value="ABC_TRANSPORTER_1"/>
    <property type="match status" value="1"/>
</dbReference>
<dbReference type="PANTHER" id="PTHR42788:SF7">
    <property type="entry name" value="NITRATE ABC TRANSPORTER ATP-BINDING PROTEIN"/>
    <property type="match status" value="1"/>
</dbReference>